<dbReference type="Ensembl" id="ENSCSAVT00000006688.1">
    <property type="protein sequence ID" value="ENSCSAVP00000006604.1"/>
    <property type="gene ID" value="ENSCSAVG00000003959.1"/>
</dbReference>
<name>H2YMQ2_CIOSA</name>
<dbReference type="HOGENOM" id="CLU_1547016_0_0_1"/>
<dbReference type="AlphaFoldDB" id="H2YMQ2"/>
<keyword evidence="3" id="KW-1185">Reference proteome</keyword>
<keyword evidence="1" id="KW-0175">Coiled coil</keyword>
<reference evidence="3" key="1">
    <citation type="submission" date="2003-08" db="EMBL/GenBank/DDBJ databases">
        <authorList>
            <person name="Birren B."/>
            <person name="Nusbaum C."/>
            <person name="Abebe A."/>
            <person name="Abouelleil A."/>
            <person name="Adekoya E."/>
            <person name="Ait-zahra M."/>
            <person name="Allen N."/>
            <person name="Allen T."/>
            <person name="An P."/>
            <person name="Anderson M."/>
            <person name="Anderson S."/>
            <person name="Arachchi H."/>
            <person name="Armbruster J."/>
            <person name="Bachantsang P."/>
            <person name="Baldwin J."/>
            <person name="Barry A."/>
            <person name="Bayul T."/>
            <person name="Blitshsteyn B."/>
            <person name="Bloom T."/>
            <person name="Blye J."/>
            <person name="Boguslavskiy L."/>
            <person name="Borowsky M."/>
            <person name="Boukhgalter B."/>
            <person name="Brunache A."/>
            <person name="Butler J."/>
            <person name="Calixte N."/>
            <person name="Calvo S."/>
            <person name="Camarata J."/>
            <person name="Campo K."/>
            <person name="Chang J."/>
            <person name="Cheshatsang Y."/>
            <person name="Citroen M."/>
            <person name="Collymore A."/>
            <person name="Considine T."/>
            <person name="Cook A."/>
            <person name="Cooke P."/>
            <person name="Corum B."/>
            <person name="Cuomo C."/>
            <person name="David R."/>
            <person name="Dawoe T."/>
            <person name="Degray S."/>
            <person name="Dodge S."/>
            <person name="Dooley K."/>
            <person name="Dorje P."/>
            <person name="Dorjee K."/>
            <person name="Dorris L."/>
            <person name="Duffey N."/>
            <person name="Dupes A."/>
            <person name="Elkins T."/>
            <person name="Engels R."/>
            <person name="Erickson J."/>
            <person name="Farina A."/>
            <person name="Faro S."/>
            <person name="Ferreira P."/>
            <person name="Fischer H."/>
            <person name="Fitzgerald M."/>
            <person name="Foley K."/>
            <person name="Gage D."/>
            <person name="Galagan J."/>
            <person name="Gearin G."/>
            <person name="Gnerre S."/>
            <person name="Gnirke A."/>
            <person name="Goyette A."/>
            <person name="Graham J."/>
            <person name="Grandbois E."/>
            <person name="Gyaltsen K."/>
            <person name="Hafez N."/>
            <person name="Hagopian D."/>
            <person name="Hagos B."/>
            <person name="Hall J."/>
            <person name="Hatcher B."/>
            <person name="Heller A."/>
            <person name="Higgins H."/>
            <person name="Honan T."/>
            <person name="Horn A."/>
            <person name="Houde N."/>
            <person name="Hughes L."/>
            <person name="Hulme W."/>
            <person name="Husby E."/>
            <person name="Iliev I."/>
            <person name="Jaffe D."/>
            <person name="Jones C."/>
            <person name="Kamal M."/>
            <person name="Kamat A."/>
            <person name="Kamvysselis M."/>
            <person name="Karlsson E."/>
            <person name="Kells C."/>
            <person name="Kieu A."/>
            <person name="Kisner P."/>
            <person name="Kodira C."/>
            <person name="Kulbokas E."/>
            <person name="Labutti K."/>
            <person name="Lama D."/>
            <person name="Landers T."/>
            <person name="Leger J."/>
            <person name="Levine S."/>
            <person name="Lewis D."/>
            <person name="Lewis T."/>
            <person name="Lindblad-toh K."/>
            <person name="Liu X."/>
            <person name="Lokyitsang T."/>
            <person name="Lokyitsang Y."/>
            <person name="Lucien O."/>
            <person name="Lui A."/>
            <person name="Ma L.J."/>
            <person name="Mabbitt R."/>
            <person name="Macdonald J."/>
            <person name="Maclean C."/>
            <person name="Major J."/>
            <person name="Manning J."/>
            <person name="Marabella R."/>
            <person name="Maru K."/>
            <person name="Matthews C."/>
            <person name="Mauceli E."/>
            <person name="Mccarthy M."/>
            <person name="Mcdonough S."/>
            <person name="Mcghee T."/>
            <person name="Meldrim J."/>
            <person name="Meneus L."/>
            <person name="Mesirov J."/>
            <person name="Mihalev A."/>
            <person name="Mihova T."/>
            <person name="Mikkelsen T."/>
            <person name="Mlenga V."/>
            <person name="Moru K."/>
            <person name="Mozes J."/>
            <person name="Mulrain L."/>
            <person name="Munson G."/>
            <person name="Naylor J."/>
            <person name="Newes C."/>
            <person name="Nguyen C."/>
            <person name="Nguyen N."/>
            <person name="Nguyen T."/>
            <person name="Nicol R."/>
            <person name="Nielsen C."/>
            <person name="Nizzari M."/>
            <person name="Norbu C."/>
            <person name="Norbu N."/>
            <person name="O'donnell P."/>
            <person name="Okoawo O."/>
            <person name="O'leary S."/>
            <person name="Omotosho B."/>
            <person name="O'neill K."/>
            <person name="Osman S."/>
            <person name="Parker S."/>
            <person name="Perrin D."/>
            <person name="Phunkhang P."/>
            <person name="Piqani B."/>
            <person name="Purcell S."/>
            <person name="Rachupka T."/>
            <person name="Ramasamy U."/>
            <person name="Rameau R."/>
            <person name="Ray V."/>
            <person name="Raymond C."/>
            <person name="Retta R."/>
            <person name="Richardson S."/>
            <person name="Rise C."/>
            <person name="Rodriguez J."/>
            <person name="Rogers J."/>
            <person name="Rogov P."/>
            <person name="Rutman M."/>
            <person name="Schupbach R."/>
            <person name="Seaman C."/>
            <person name="Settipalli S."/>
            <person name="Sharpe T."/>
            <person name="Sheridan J."/>
            <person name="Sherpa N."/>
            <person name="Shi J."/>
            <person name="Smirnov S."/>
            <person name="Smith C."/>
            <person name="Sougnez C."/>
            <person name="Spencer B."/>
            <person name="Stalker J."/>
            <person name="Stange-thomann N."/>
            <person name="Stavropoulos S."/>
            <person name="Stetson K."/>
            <person name="Stone C."/>
            <person name="Stone S."/>
            <person name="Stubbs M."/>
            <person name="Talamas J."/>
            <person name="Tchuinga P."/>
            <person name="Tenzing P."/>
            <person name="Tesfaye S."/>
            <person name="Theodore J."/>
            <person name="Thoulutsang Y."/>
            <person name="Topham K."/>
            <person name="Towey S."/>
            <person name="Tsamla T."/>
            <person name="Tsomo N."/>
            <person name="Vallee D."/>
            <person name="Vassiliev H."/>
            <person name="Venkataraman V."/>
            <person name="Vinson J."/>
            <person name="Vo A."/>
            <person name="Wade C."/>
            <person name="Wang S."/>
            <person name="Wangchuk T."/>
            <person name="Wangdi T."/>
            <person name="Whittaker C."/>
            <person name="Wilkinson J."/>
            <person name="Wu Y."/>
            <person name="Wyman D."/>
            <person name="Yadav S."/>
            <person name="Yang S."/>
            <person name="Yang X."/>
            <person name="Yeager S."/>
            <person name="Yee E."/>
            <person name="Young G."/>
            <person name="Zainoun J."/>
            <person name="Zembeck L."/>
            <person name="Zimmer A."/>
            <person name="Zody M."/>
            <person name="Lander E."/>
        </authorList>
    </citation>
    <scope>NUCLEOTIDE SEQUENCE [LARGE SCALE GENOMIC DNA]</scope>
</reference>
<evidence type="ECO:0000313" key="3">
    <source>
        <dbReference type="Proteomes" id="UP000007875"/>
    </source>
</evidence>
<evidence type="ECO:0000313" key="2">
    <source>
        <dbReference type="Ensembl" id="ENSCSAVP00000006604.1"/>
    </source>
</evidence>
<feature type="coiled-coil region" evidence="1">
    <location>
        <begin position="28"/>
        <end position="55"/>
    </location>
</feature>
<proteinExistence type="predicted"/>
<dbReference type="PANTHER" id="PTHR37476:SF1">
    <property type="entry name" value="COILED-COIL DOMAIN-CONTAINING PROTEIN 171"/>
    <property type="match status" value="1"/>
</dbReference>
<reference evidence="2" key="2">
    <citation type="submission" date="2025-08" db="UniProtKB">
        <authorList>
            <consortium name="Ensembl"/>
        </authorList>
    </citation>
    <scope>IDENTIFICATION</scope>
</reference>
<reference evidence="2" key="3">
    <citation type="submission" date="2025-09" db="UniProtKB">
        <authorList>
            <consortium name="Ensembl"/>
        </authorList>
    </citation>
    <scope>IDENTIFICATION</scope>
</reference>
<organism evidence="2 3">
    <name type="scientific">Ciona savignyi</name>
    <name type="common">Pacific transparent sea squirt</name>
    <dbReference type="NCBI Taxonomy" id="51511"/>
    <lineage>
        <taxon>Eukaryota</taxon>
        <taxon>Metazoa</taxon>
        <taxon>Chordata</taxon>
        <taxon>Tunicata</taxon>
        <taxon>Ascidiacea</taxon>
        <taxon>Phlebobranchia</taxon>
        <taxon>Cionidae</taxon>
        <taxon>Ciona</taxon>
    </lineage>
</organism>
<protein>
    <submittedName>
        <fullName evidence="2">Uncharacterized protein</fullName>
    </submittedName>
</protein>
<evidence type="ECO:0000256" key="1">
    <source>
        <dbReference type="SAM" id="Coils"/>
    </source>
</evidence>
<dbReference type="PANTHER" id="PTHR37476">
    <property type="entry name" value="COILED-COIL DOMAIN-CONTAINING PROTEIN 171"/>
    <property type="match status" value="1"/>
</dbReference>
<dbReference type="GeneTree" id="ENSGT00940000173446"/>
<dbReference type="Proteomes" id="UP000007875">
    <property type="component" value="Unassembled WGS sequence"/>
</dbReference>
<accession>H2YMQ2</accession>
<sequence length="173" mass="19970">MLDTSCKEMQRSIGELQKAHESSVDRLADRCRDREEEAGRQRKQLEQHYEALLAEMNGRTKKTQSLCNEAWERVRANEGMHEGLQAECAQLRGENGNMIQERSSLISVCFLLLGTVYPMIRARDDLAMQCRMLVKANYNAEICKHHSECSWKLCQKKSTKTTTTKPQWSTRSD</sequence>